<comment type="function">
    <text evidence="4">Functions in the N-end rule pathway of protein degradation where it conjugates Leu, Phe and, less efficiently, Met from aminoacyl-tRNAs to the N-termini of proteins containing an N-terminal arginine or lysine.</text>
</comment>
<keyword evidence="6" id="KW-1185">Reference proteome</keyword>
<comment type="catalytic activity">
    <reaction evidence="4">
        <text>L-phenylalanyl-tRNA(Phe) + an N-terminal L-alpha-aminoacyl-[protein] = an N-terminal L-phenylalanyl-L-alpha-aminoacyl-[protein] + tRNA(Phe)</text>
        <dbReference type="Rhea" id="RHEA:43632"/>
        <dbReference type="Rhea" id="RHEA-COMP:9668"/>
        <dbReference type="Rhea" id="RHEA-COMP:9699"/>
        <dbReference type="Rhea" id="RHEA-COMP:10636"/>
        <dbReference type="Rhea" id="RHEA-COMP:10637"/>
        <dbReference type="ChEBI" id="CHEBI:78442"/>
        <dbReference type="ChEBI" id="CHEBI:78531"/>
        <dbReference type="ChEBI" id="CHEBI:78597"/>
        <dbReference type="ChEBI" id="CHEBI:83561"/>
        <dbReference type="EC" id="2.3.2.6"/>
    </reaction>
</comment>
<dbReference type="InterPro" id="IPR042203">
    <property type="entry name" value="Leu/Phe-tRNA_Trfase_C"/>
</dbReference>
<name>A0A1G7QY44_9PROT</name>
<comment type="catalytic activity">
    <reaction evidence="4">
        <text>N-terminal L-lysyl-[protein] + L-leucyl-tRNA(Leu) = N-terminal L-leucyl-L-lysyl-[protein] + tRNA(Leu) + H(+)</text>
        <dbReference type="Rhea" id="RHEA:12340"/>
        <dbReference type="Rhea" id="RHEA-COMP:9613"/>
        <dbReference type="Rhea" id="RHEA-COMP:9622"/>
        <dbReference type="Rhea" id="RHEA-COMP:12670"/>
        <dbReference type="Rhea" id="RHEA-COMP:12671"/>
        <dbReference type="ChEBI" id="CHEBI:15378"/>
        <dbReference type="ChEBI" id="CHEBI:65249"/>
        <dbReference type="ChEBI" id="CHEBI:78442"/>
        <dbReference type="ChEBI" id="CHEBI:78494"/>
        <dbReference type="ChEBI" id="CHEBI:133043"/>
        <dbReference type="EC" id="2.3.2.6"/>
    </reaction>
</comment>
<evidence type="ECO:0000256" key="3">
    <source>
        <dbReference type="ARBA" id="ARBA00023315"/>
    </source>
</evidence>
<proteinExistence type="inferred from homology"/>
<dbReference type="OrthoDB" id="9790282at2"/>
<comment type="subcellular location">
    <subcellularLocation>
        <location evidence="4">Cytoplasm</location>
    </subcellularLocation>
</comment>
<dbReference type="PANTHER" id="PTHR30098:SF2">
    <property type="entry name" value="LEUCYL_PHENYLALANYL-TRNA--PROTEIN TRANSFERASE"/>
    <property type="match status" value="1"/>
</dbReference>
<comment type="similarity">
    <text evidence="4">Belongs to the L/F-transferase family.</text>
</comment>
<dbReference type="STRING" id="1082479.SAMN05216241_104171"/>
<comment type="catalytic activity">
    <reaction evidence="4">
        <text>N-terminal L-arginyl-[protein] + L-leucyl-tRNA(Leu) = N-terminal L-leucyl-L-arginyl-[protein] + tRNA(Leu) + H(+)</text>
        <dbReference type="Rhea" id="RHEA:50416"/>
        <dbReference type="Rhea" id="RHEA-COMP:9613"/>
        <dbReference type="Rhea" id="RHEA-COMP:9622"/>
        <dbReference type="Rhea" id="RHEA-COMP:12672"/>
        <dbReference type="Rhea" id="RHEA-COMP:12673"/>
        <dbReference type="ChEBI" id="CHEBI:15378"/>
        <dbReference type="ChEBI" id="CHEBI:64719"/>
        <dbReference type="ChEBI" id="CHEBI:78442"/>
        <dbReference type="ChEBI" id="CHEBI:78494"/>
        <dbReference type="ChEBI" id="CHEBI:133044"/>
        <dbReference type="EC" id="2.3.2.6"/>
    </reaction>
</comment>
<sequence>MELTPDLLLRAYAVGIFPMAESRRDPDVHWIDPELRGVIPLESFHVPRRLRRRVRRGEFTVTADTAFDRVIAGCAAPGPERPDTWINPTIERLYSELAEMGFAHSVECWRDGELVGGLYGVALGGAFFGESMFATVSEASKVALVHLVIRLCKGRFVLLDTQFNTPHLSQFGAVEIRRDQYRHLLAKAVPVPATFPRAIRQADVEAFLAGRHGNERFGAVRTVPGG</sequence>
<dbReference type="Proteomes" id="UP000199415">
    <property type="component" value="Unassembled WGS sequence"/>
</dbReference>
<dbReference type="InterPro" id="IPR016181">
    <property type="entry name" value="Acyl_CoA_acyltransferase"/>
</dbReference>
<dbReference type="HAMAP" id="MF_00688">
    <property type="entry name" value="Leu_Phe_trans"/>
    <property type="match status" value="1"/>
</dbReference>
<dbReference type="GO" id="GO:0005737">
    <property type="term" value="C:cytoplasm"/>
    <property type="evidence" value="ECO:0007669"/>
    <property type="project" value="UniProtKB-SubCell"/>
</dbReference>
<evidence type="ECO:0000256" key="1">
    <source>
        <dbReference type="ARBA" id="ARBA00022490"/>
    </source>
</evidence>
<dbReference type="FunFam" id="3.40.630.70:FF:000001">
    <property type="entry name" value="Leucyl/phenylalanyl-tRNA--protein transferase"/>
    <property type="match status" value="1"/>
</dbReference>
<accession>A0A1G7QY44</accession>
<dbReference type="AlphaFoldDB" id="A0A1G7QY44"/>
<evidence type="ECO:0000313" key="5">
    <source>
        <dbReference type="EMBL" id="SDG02789.1"/>
    </source>
</evidence>
<dbReference type="Pfam" id="PF03588">
    <property type="entry name" value="Leu_Phe_trans"/>
    <property type="match status" value="1"/>
</dbReference>
<evidence type="ECO:0000256" key="4">
    <source>
        <dbReference type="HAMAP-Rule" id="MF_00688"/>
    </source>
</evidence>
<keyword evidence="1 4" id="KW-0963">Cytoplasm</keyword>
<dbReference type="PANTHER" id="PTHR30098">
    <property type="entry name" value="LEUCYL/PHENYLALANYL-TRNA--PROTEIN TRANSFERASE"/>
    <property type="match status" value="1"/>
</dbReference>
<protein>
    <recommendedName>
        <fullName evidence="4">Leucyl/phenylalanyl-tRNA--protein transferase</fullName>
        <ecNumber evidence="4">2.3.2.6</ecNumber>
    </recommendedName>
    <alternativeName>
        <fullName evidence="4">L/F-transferase</fullName>
    </alternativeName>
    <alternativeName>
        <fullName evidence="4">Leucyltransferase</fullName>
    </alternativeName>
    <alternativeName>
        <fullName evidence="4">Phenyalanyltransferase</fullName>
    </alternativeName>
</protein>
<dbReference type="GO" id="GO:0008914">
    <property type="term" value="F:leucyl-tRNA--protein transferase activity"/>
    <property type="evidence" value="ECO:0007669"/>
    <property type="project" value="UniProtKB-UniRule"/>
</dbReference>
<dbReference type="SUPFAM" id="SSF55729">
    <property type="entry name" value="Acyl-CoA N-acyltransferases (Nat)"/>
    <property type="match status" value="1"/>
</dbReference>
<dbReference type="NCBIfam" id="TIGR00667">
    <property type="entry name" value="aat"/>
    <property type="match status" value="1"/>
</dbReference>
<evidence type="ECO:0000256" key="2">
    <source>
        <dbReference type="ARBA" id="ARBA00022679"/>
    </source>
</evidence>
<gene>
    <name evidence="4" type="primary">aat</name>
    <name evidence="5" type="ORF">SAMN05216241_104171</name>
</gene>
<dbReference type="GO" id="GO:0030163">
    <property type="term" value="P:protein catabolic process"/>
    <property type="evidence" value="ECO:0007669"/>
    <property type="project" value="UniProtKB-UniRule"/>
</dbReference>
<dbReference type="InterPro" id="IPR004616">
    <property type="entry name" value="Leu/Phe-tRNA_Trfase"/>
</dbReference>
<reference evidence="5 6" key="1">
    <citation type="submission" date="2016-10" db="EMBL/GenBank/DDBJ databases">
        <authorList>
            <person name="de Groot N.N."/>
        </authorList>
    </citation>
    <scope>NUCLEOTIDE SEQUENCE [LARGE SCALE GENOMIC DNA]</scope>
    <source>
        <strain evidence="5 6">DSM 25584</strain>
    </source>
</reference>
<dbReference type="Gene3D" id="3.40.630.70">
    <property type="entry name" value="Leucyl/phenylalanyl-tRNA-protein transferase, C-terminal domain"/>
    <property type="match status" value="1"/>
</dbReference>
<dbReference type="EMBL" id="FNCE01000004">
    <property type="protein sequence ID" value="SDG02789.1"/>
    <property type="molecule type" value="Genomic_DNA"/>
</dbReference>
<keyword evidence="3 4" id="KW-0012">Acyltransferase</keyword>
<dbReference type="RefSeq" id="WP_090019556.1">
    <property type="nucleotide sequence ID" value="NZ_FNCE01000004.1"/>
</dbReference>
<dbReference type="EC" id="2.3.2.6" evidence="4"/>
<evidence type="ECO:0000313" key="6">
    <source>
        <dbReference type="Proteomes" id="UP000199415"/>
    </source>
</evidence>
<keyword evidence="2 4" id="KW-0808">Transferase</keyword>
<organism evidence="5 6">
    <name type="scientific">Limimonas halophila</name>
    <dbReference type="NCBI Taxonomy" id="1082479"/>
    <lineage>
        <taxon>Bacteria</taxon>
        <taxon>Pseudomonadati</taxon>
        <taxon>Pseudomonadota</taxon>
        <taxon>Alphaproteobacteria</taxon>
        <taxon>Rhodospirillales</taxon>
        <taxon>Rhodovibrionaceae</taxon>
        <taxon>Limimonas</taxon>
    </lineage>
</organism>